<name>A0A078ATK0_STYLE</name>
<protein>
    <submittedName>
        <fullName evidence="1">Uncharacterized protein</fullName>
    </submittedName>
</protein>
<dbReference type="Proteomes" id="UP000039865">
    <property type="component" value="Unassembled WGS sequence"/>
</dbReference>
<dbReference type="InParanoid" id="A0A078ATK0"/>
<dbReference type="OrthoDB" id="306540at2759"/>
<dbReference type="AlphaFoldDB" id="A0A078ATK0"/>
<keyword evidence="2" id="KW-1185">Reference proteome</keyword>
<gene>
    <name evidence="1" type="primary">Contig1980.g82</name>
    <name evidence="1" type="ORF">STYLEM_14644</name>
</gene>
<sequence length="244" mass="28866">MLYKVGPMGYFGRVQKVSRGPWFQEGLIEEDGLEYFYTYDDGTALTYLLSNNIPVQDRDRLQRLYDAFQRNRYLAWFGGLWVGAEVVGRVAYFRNMALGWRLLSLIGVGFTVKNVIQFYNGQTYGHLFSAYFRKYAQFAKKDPFEIEDRKREYFDIDTNQYMNYTFEELGHDYHTNHGPQPDGEALDSSWLSELDKFLRGEENKLKEHKNFINYNYEYLDKSYPTVENAHNLLHAPVVPPRPQY</sequence>
<dbReference type="EMBL" id="CCKQ01013852">
    <property type="protein sequence ID" value="CDW85564.1"/>
    <property type="molecule type" value="Genomic_DNA"/>
</dbReference>
<proteinExistence type="predicted"/>
<organism evidence="1 2">
    <name type="scientific">Stylonychia lemnae</name>
    <name type="common">Ciliate</name>
    <dbReference type="NCBI Taxonomy" id="5949"/>
    <lineage>
        <taxon>Eukaryota</taxon>
        <taxon>Sar</taxon>
        <taxon>Alveolata</taxon>
        <taxon>Ciliophora</taxon>
        <taxon>Intramacronucleata</taxon>
        <taxon>Spirotrichea</taxon>
        <taxon>Stichotrichia</taxon>
        <taxon>Sporadotrichida</taxon>
        <taxon>Oxytrichidae</taxon>
        <taxon>Stylonychinae</taxon>
        <taxon>Stylonychia</taxon>
    </lineage>
</organism>
<evidence type="ECO:0000313" key="2">
    <source>
        <dbReference type="Proteomes" id="UP000039865"/>
    </source>
</evidence>
<evidence type="ECO:0000313" key="1">
    <source>
        <dbReference type="EMBL" id="CDW85564.1"/>
    </source>
</evidence>
<accession>A0A078ATK0</accession>
<reference evidence="1 2" key="1">
    <citation type="submission" date="2014-06" db="EMBL/GenBank/DDBJ databases">
        <authorList>
            <person name="Swart Estienne"/>
        </authorList>
    </citation>
    <scope>NUCLEOTIDE SEQUENCE [LARGE SCALE GENOMIC DNA]</scope>
    <source>
        <strain evidence="1 2">130c</strain>
    </source>
</reference>